<evidence type="ECO:0000256" key="1">
    <source>
        <dbReference type="ARBA" id="ARBA00022553"/>
    </source>
</evidence>
<keyword evidence="1" id="KW-0597">Phosphoprotein</keyword>
<feature type="region of interest" description="Disordered" evidence="3">
    <location>
        <begin position="105"/>
        <end position="124"/>
    </location>
</feature>
<dbReference type="PROSITE" id="PS50800">
    <property type="entry name" value="SAP"/>
    <property type="match status" value="1"/>
</dbReference>
<dbReference type="InterPro" id="IPR003034">
    <property type="entry name" value="SAP_dom"/>
</dbReference>
<comment type="similarity">
    <text evidence="2">Belongs to the SAP domain-containing ribonucleoprotein family.</text>
</comment>
<dbReference type="InterPro" id="IPR040746">
    <property type="entry name" value="THO1_MOS11_C"/>
</dbReference>
<sequence length="288" mass="31923">MSESVQNVEDLHKLKLSDLKKICKENKLPSTGTKVELISRITEMHGNKFVLLQPGDEAELLGDDEDGDSNHVNISHSTTTTMDCSNDNGSPSGLNFPVVTANKTVGRKRPASELTPEKDSMTSGEKVLKVAHTTDDSHDNAKEEVTNLSDSERLVCRTKRFMSDDEKTLARAKRFGLPISNNINTVCLNNTSTKLDELEKLKKRAERFGVTTSKTLEKLTDLERKAKRLEKFGKPLSSSSGNTQMNDELAKSIRAQKFGLNLSNNNSISDAEKLSKRQARFGLVDNKI</sequence>
<feature type="domain" description="SAP" evidence="4">
    <location>
        <begin position="11"/>
        <end position="45"/>
    </location>
</feature>
<dbReference type="GO" id="GO:0005634">
    <property type="term" value="C:nucleus"/>
    <property type="evidence" value="ECO:0007669"/>
    <property type="project" value="TreeGrafter"/>
</dbReference>
<name>A0A3Q0KI39_SCHMA</name>
<dbReference type="InParanoid" id="A0A3Q0KI39"/>
<dbReference type="SMART" id="SM00513">
    <property type="entry name" value="SAP"/>
    <property type="match status" value="1"/>
</dbReference>
<evidence type="ECO:0000259" key="4">
    <source>
        <dbReference type="PROSITE" id="PS50800"/>
    </source>
</evidence>
<organism evidence="5 6">
    <name type="scientific">Schistosoma mansoni</name>
    <name type="common">Blood fluke</name>
    <dbReference type="NCBI Taxonomy" id="6183"/>
    <lineage>
        <taxon>Eukaryota</taxon>
        <taxon>Metazoa</taxon>
        <taxon>Spiralia</taxon>
        <taxon>Lophotrochozoa</taxon>
        <taxon>Platyhelminthes</taxon>
        <taxon>Trematoda</taxon>
        <taxon>Digenea</taxon>
        <taxon>Strigeidida</taxon>
        <taxon>Schistosomatoidea</taxon>
        <taxon>Schistosomatidae</taxon>
        <taxon>Schistosoma</taxon>
    </lineage>
</organism>
<dbReference type="PANTHER" id="PTHR46551">
    <property type="entry name" value="SAP DOMAIN-CONTAINING RIBONUCLEOPROTEIN"/>
    <property type="match status" value="1"/>
</dbReference>
<reference evidence="6" key="2">
    <citation type="submission" date="2018-12" db="UniProtKB">
        <authorList>
            <consortium name="WormBaseParasite"/>
        </authorList>
    </citation>
    <scope>IDENTIFICATION</scope>
    <source>
        <strain evidence="6">Puerto Rican</strain>
    </source>
</reference>
<keyword evidence="5" id="KW-1185">Reference proteome</keyword>
<evidence type="ECO:0000256" key="3">
    <source>
        <dbReference type="SAM" id="MobiDB-lite"/>
    </source>
</evidence>
<dbReference type="AlphaFoldDB" id="A0A3Q0KI39"/>
<evidence type="ECO:0000313" key="6">
    <source>
        <dbReference type="WBParaSite" id="Smp_078090.1"/>
    </source>
</evidence>
<dbReference type="ExpressionAtlas" id="A0A3Q0KI39">
    <property type="expression patterns" value="differential"/>
</dbReference>
<feature type="compositionally biased region" description="Basic and acidic residues" evidence="3">
    <location>
        <begin position="115"/>
        <end position="124"/>
    </location>
</feature>
<dbReference type="PANTHER" id="PTHR46551:SF1">
    <property type="entry name" value="SAP DOMAIN-CONTAINING RIBONUCLEOPROTEIN"/>
    <property type="match status" value="1"/>
</dbReference>
<accession>A0A3Q0KI39</accession>
<dbReference type="WBParaSite" id="Smp_078090.1">
    <property type="protein sequence ID" value="Smp_078090.1"/>
    <property type="gene ID" value="Smp_078090"/>
</dbReference>
<dbReference type="Gene3D" id="1.10.720.30">
    <property type="entry name" value="SAP domain"/>
    <property type="match status" value="1"/>
</dbReference>
<dbReference type="STRING" id="6183.A0A3Q0KI39"/>
<dbReference type="FunCoup" id="A0A3Q0KI39">
    <property type="interactions" value="838"/>
</dbReference>
<evidence type="ECO:0000256" key="2">
    <source>
        <dbReference type="ARBA" id="ARBA00046328"/>
    </source>
</evidence>
<dbReference type="SUPFAM" id="SSF68906">
    <property type="entry name" value="SAP domain"/>
    <property type="match status" value="1"/>
</dbReference>
<dbReference type="InterPro" id="IPR052240">
    <property type="entry name" value="SAP_domain_ribonucleoprotein"/>
</dbReference>
<proteinExistence type="inferred from homology"/>
<reference evidence="5" key="1">
    <citation type="journal article" date="2012" name="PLoS Negl. Trop. Dis.">
        <title>A systematically improved high quality genome and transcriptome of the human blood fluke Schistosoma mansoni.</title>
        <authorList>
            <person name="Protasio A.V."/>
            <person name="Tsai I.J."/>
            <person name="Babbage A."/>
            <person name="Nichol S."/>
            <person name="Hunt M."/>
            <person name="Aslett M.A."/>
            <person name="De Silva N."/>
            <person name="Velarde G.S."/>
            <person name="Anderson T.J."/>
            <person name="Clark R.C."/>
            <person name="Davidson C."/>
            <person name="Dillon G.P."/>
            <person name="Holroyd N.E."/>
            <person name="LoVerde P.T."/>
            <person name="Lloyd C."/>
            <person name="McQuillan J."/>
            <person name="Oliveira G."/>
            <person name="Otto T.D."/>
            <person name="Parker-Manuel S.J."/>
            <person name="Quail M.A."/>
            <person name="Wilson R.A."/>
            <person name="Zerlotini A."/>
            <person name="Dunne D.W."/>
            <person name="Berriman M."/>
        </authorList>
    </citation>
    <scope>NUCLEOTIDE SEQUENCE [LARGE SCALE GENOMIC DNA]</scope>
    <source>
        <strain evidence="5">Puerto Rican</strain>
    </source>
</reference>
<dbReference type="InterPro" id="IPR036361">
    <property type="entry name" value="SAP_dom_sf"/>
</dbReference>
<evidence type="ECO:0000313" key="5">
    <source>
        <dbReference type="Proteomes" id="UP000008854"/>
    </source>
</evidence>
<dbReference type="Pfam" id="PF18592">
    <property type="entry name" value="Tho1_MOS11_C"/>
    <property type="match status" value="1"/>
</dbReference>
<dbReference type="Proteomes" id="UP000008854">
    <property type="component" value="Unassembled WGS sequence"/>
</dbReference>
<dbReference type="Pfam" id="PF02037">
    <property type="entry name" value="SAP"/>
    <property type="match status" value="1"/>
</dbReference>
<dbReference type="GO" id="GO:0016973">
    <property type="term" value="P:poly(A)+ mRNA export from nucleus"/>
    <property type="evidence" value="ECO:0007669"/>
    <property type="project" value="TreeGrafter"/>
</dbReference>
<protein>
    <submittedName>
        <fullName evidence="6">SAP domain-containing protein</fullName>
    </submittedName>
</protein>